<evidence type="ECO:0000313" key="2">
    <source>
        <dbReference type="EMBL" id="QLL57841.1"/>
    </source>
</evidence>
<reference evidence="3 4" key="1">
    <citation type="submission" date="2018-06" db="EMBL/GenBank/DDBJ databases">
        <authorList>
            <consortium name="Pathogen Informatics"/>
            <person name="Doyle S."/>
        </authorList>
    </citation>
    <scope>NUCLEOTIDE SEQUENCE [LARGE SCALE GENOMIC DNA]</scope>
    <source>
        <strain evidence="3 4">NCTC13456</strain>
    </source>
</reference>
<dbReference type="RefSeq" id="WP_115002034.1">
    <property type="nucleotide sequence ID" value="NZ_CP040908.1"/>
</dbReference>
<keyword evidence="5" id="KW-1185">Reference proteome</keyword>
<keyword evidence="1" id="KW-0732">Signal</keyword>
<dbReference type="EMBL" id="UFXS01000001">
    <property type="protein sequence ID" value="STD55898.1"/>
    <property type="molecule type" value="Genomic_DNA"/>
</dbReference>
<name>A0A376G895_9FLAO</name>
<dbReference type="AlphaFoldDB" id="A0A376G895"/>
<evidence type="ECO:0000313" key="3">
    <source>
        <dbReference type="EMBL" id="STD55898.1"/>
    </source>
</evidence>
<gene>
    <name evidence="2" type="ORF">FH779_07010</name>
    <name evidence="3" type="ORF">NCTC13456_01878</name>
</gene>
<dbReference type="KEGG" id="efal:FH779_07010"/>
<evidence type="ECO:0000256" key="1">
    <source>
        <dbReference type="SAM" id="SignalP"/>
    </source>
</evidence>
<proteinExistence type="predicted"/>
<evidence type="ECO:0000313" key="4">
    <source>
        <dbReference type="Proteomes" id="UP000254737"/>
    </source>
</evidence>
<reference evidence="2 5" key="2">
    <citation type="submission" date="2019-06" db="EMBL/GenBank/DDBJ databases">
        <title>Emergence of pandrug resistant Empedobacter falsenii in China.</title>
        <authorList>
            <person name="Dong N."/>
            <person name="Chen S."/>
            <person name="Zhang R."/>
        </authorList>
    </citation>
    <scope>NUCLEOTIDE SEQUENCE [LARGE SCALE GENOMIC DNA]</scope>
    <source>
        <strain evidence="2 5">1681-1</strain>
    </source>
</reference>
<dbReference type="Proteomes" id="UP000254737">
    <property type="component" value="Unassembled WGS sequence"/>
</dbReference>
<evidence type="ECO:0000313" key="5">
    <source>
        <dbReference type="Proteomes" id="UP000510643"/>
    </source>
</evidence>
<dbReference type="EMBL" id="CP040908">
    <property type="protein sequence ID" value="QLL57841.1"/>
    <property type="molecule type" value="Genomic_DNA"/>
</dbReference>
<feature type="signal peptide" evidence="1">
    <location>
        <begin position="1"/>
        <end position="17"/>
    </location>
</feature>
<evidence type="ECO:0008006" key="6">
    <source>
        <dbReference type="Google" id="ProtNLM"/>
    </source>
</evidence>
<sequence>MKNLVYFILILSGFSYAQVAIGKTNVVGSNTLLDFDQSPTNSKGIILPAVTNTTNVSPTNGTFVFDINTKKVRMVENNVWKDLSDIGNTSNLISNTSNDIGNGVIMGAETSAATGILVLEATDKAMVLPKISNPHLTVKSPYAGMMCYDTVSKTLAVFDGTNWNYWK</sequence>
<protein>
    <recommendedName>
        <fullName evidence="6">T9SS C-terminal target domain-containing protein</fullName>
    </recommendedName>
</protein>
<organism evidence="3 4">
    <name type="scientific">Empedobacter falsenii</name>
    <dbReference type="NCBI Taxonomy" id="343874"/>
    <lineage>
        <taxon>Bacteria</taxon>
        <taxon>Pseudomonadati</taxon>
        <taxon>Bacteroidota</taxon>
        <taxon>Flavobacteriia</taxon>
        <taxon>Flavobacteriales</taxon>
        <taxon>Weeksellaceae</taxon>
        <taxon>Empedobacter</taxon>
    </lineage>
</organism>
<feature type="chain" id="PRO_5044586291" description="T9SS C-terminal target domain-containing protein" evidence="1">
    <location>
        <begin position="18"/>
        <end position="167"/>
    </location>
</feature>
<accession>A0A376G895</accession>
<dbReference type="Proteomes" id="UP000510643">
    <property type="component" value="Chromosome"/>
</dbReference>
<dbReference type="GeneID" id="78401199"/>